<feature type="repeat" description="PPR" evidence="2">
    <location>
        <begin position="395"/>
        <end position="429"/>
    </location>
</feature>
<dbReference type="GO" id="GO:0003723">
    <property type="term" value="F:RNA binding"/>
    <property type="evidence" value="ECO:0007669"/>
    <property type="project" value="InterPro"/>
</dbReference>
<keyword evidence="1" id="KW-0677">Repeat</keyword>
<dbReference type="PANTHER" id="PTHR47926:SF342">
    <property type="entry name" value="TETRATRICOPEPTIDE-LIKE HELICAL DOMAIN-CONTAINING PROTEIN-RELATED"/>
    <property type="match status" value="1"/>
</dbReference>
<dbReference type="Proteomes" id="UP000734854">
    <property type="component" value="Unassembled WGS sequence"/>
</dbReference>
<keyword evidence="5" id="KW-1185">Reference proteome</keyword>
<dbReference type="PANTHER" id="PTHR47926">
    <property type="entry name" value="PENTATRICOPEPTIDE REPEAT-CONTAINING PROTEIN"/>
    <property type="match status" value="1"/>
</dbReference>
<dbReference type="FunFam" id="1.25.40.10:FF:000031">
    <property type="entry name" value="Pentatricopeptide repeat-containing protein mitochondrial"/>
    <property type="match status" value="1"/>
</dbReference>
<accession>A0A8J5LJB7</accession>
<dbReference type="NCBIfam" id="TIGR00756">
    <property type="entry name" value="PPR"/>
    <property type="match status" value="4"/>
</dbReference>
<evidence type="ECO:0000256" key="2">
    <source>
        <dbReference type="PROSITE-ProRule" id="PRU00708"/>
    </source>
</evidence>
<feature type="repeat" description="PPR" evidence="2">
    <location>
        <begin position="294"/>
        <end position="328"/>
    </location>
</feature>
<proteinExistence type="predicted"/>
<dbReference type="InterPro" id="IPR046960">
    <property type="entry name" value="PPR_At4g14850-like_plant"/>
</dbReference>
<feature type="domain" description="DYW" evidence="3">
    <location>
        <begin position="609"/>
        <end position="703"/>
    </location>
</feature>
<organism evidence="4 5">
    <name type="scientific">Zingiber officinale</name>
    <name type="common">Ginger</name>
    <name type="synonym">Amomum zingiber</name>
    <dbReference type="NCBI Taxonomy" id="94328"/>
    <lineage>
        <taxon>Eukaryota</taxon>
        <taxon>Viridiplantae</taxon>
        <taxon>Streptophyta</taxon>
        <taxon>Embryophyta</taxon>
        <taxon>Tracheophyta</taxon>
        <taxon>Spermatophyta</taxon>
        <taxon>Magnoliopsida</taxon>
        <taxon>Liliopsida</taxon>
        <taxon>Zingiberales</taxon>
        <taxon>Zingiberaceae</taxon>
        <taxon>Zingiber</taxon>
    </lineage>
</organism>
<evidence type="ECO:0000259" key="3">
    <source>
        <dbReference type="Pfam" id="PF14432"/>
    </source>
</evidence>
<dbReference type="Pfam" id="PF14432">
    <property type="entry name" value="DYW_deaminase"/>
    <property type="match status" value="1"/>
</dbReference>
<reference evidence="4 5" key="1">
    <citation type="submission" date="2020-08" db="EMBL/GenBank/DDBJ databases">
        <title>Plant Genome Project.</title>
        <authorList>
            <person name="Zhang R.-G."/>
        </authorList>
    </citation>
    <scope>NUCLEOTIDE SEQUENCE [LARGE SCALE GENOMIC DNA]</scope>
    <source>
        <tissue evidence="4">Rhizome</tissue>
    </source>
</reference>
<evidence type="ECO:0000256" key="1">
    <source>
        <dbReference type="ARBA" id="ARBA00022737"/>
    </source>
</evidence>
<dbReference type="EMBL" id="JACMSC010000006">
    <property type="protein sequence ID" value="KAG6517578.1"/>
    <property type="molecule type" value="Genomic_DNA"/>
</dbReference>
<evidence type="ECO:0000313" key="5">
    <source>
        <dbReference type="Proteomes" id="UP000734854"/>
    </source>
</evidence>
<dbReference type="GO" id="GO:0009451">
    <property type="term" value="P:RNA modification"/>
    <property type="evidence" value="ECO:0007669"/>
    <property type="project" value="InterPro"/>
</dbReference>
<gene>
    <name evidence="4" type="ORF">ZIOFF_020974</name>
</gene>
<dbReference type="InterPro" id="IPR032867">
    <property type="entry name" value="DYW_dom"/>
</dbReference>
<dbReference type="InterPro" id="IPR046849">
    <property type="entry name" value="E2_motif"/>
</dbReference>
<dbReference type="FunFam" id="1.25.40.10:FF:000285">
    <property type="entry name" value="Pentatricopeptide repeat-containing protein, chloroplastic"/>
    <property type="match status" value="2"/>
</dbReference>
<comment type="caution">
    <text evidence="4">The sequence shown here is derived from an EMBL/GenBank/DDBJ whole genome shotgun (WGS) entry which is preliminary data.</text>
</comment>
<dbReference type="FunFam" id="1.25.40.10:FF:000366">
    <property type="entry name" value="Pentatricopeptide (PPR) repeat-containing protein"/>
    <property type="match status" value="1"/>
</dbReference>
<dbReference type="InterPro" id="IPR002885">
    <property type="entry name" value="PPR_rpt"/>
</dbReference>
<protein>
    <recommendedName>
        <fullName evidence="3">DYW domain-containing protein</fullName>
    </recommendedName>
</protein>
<feature type="repeat" description="PPR" evidence="2">
    <location>
        <begin position="193"/>
        <end position="227"/>
    </location>
</feature>
<dbReference type="Pfam" id="PF20431">
    <property type="entry name" value="E_motif"/>
    <property type="match status" value="1"/>
</dbReference>
<dbReference type="Pfam" id="PF01535">
    <property type="entry name" value="PPR"/>
    <property type="match status" value="3"/>
</dbReference>
<dbReference type="InterPro" id="IPR046848">
    <property type="entry name" value="E_motif"/>
</dbReference>
<dbReference type="Pfam" id="PF13041">
    <property type="entry name" value="PPR_2"/>
    <property type="match status" value="4"/>
</dbReference>
<sequence>MRSPLPLFHKATFSTLVRAQRDTAITFDNYAALLRRCASERSLQDAHRIHCHMTMSGIPPLSLGNKLIDVYLKCGAIHDARQVFDAIPKPHIVSWNAMLSSYVRSQRSHEALSLYKRMLAEGVVPDEFTFSTVYKAFTDLDLVALGAAAHAHLIVSGVDGTNPFVGSSLVDMYAKSGRLADARMVYDRVHNKDVILATALVVGYSHNGEHGDAIKLFQEMIKERIFPNDFTFASILIACGNMEDLRKGLYVHGVMVKMGFKLGCSSHTSLLTMYSRCGLIDDALKVFDTVPNPNTITWTALIGCLVCNHREEVALSMFGNMLSHSFRPNAFTLSTALRACSALALFEQGKLVHALAIKVGFDSSQFVCAALIDTYGKCGQIAKARIIFDDLPELDVASSNCMINVYALNGHGVEALRIFEMMKVQGLKPNDATFVGVLSSCSNAGLLDEGRQVFSFITNHYDKGPSIDHYGCMVDLLGRAGKLEEAEGLLTKIKNPDKVLWRSLLSACKIHGRLDLAKRVARNILELDAGDNGTYILMSNIYASLGQWEEVMRMKSTIRRIKVKKDPAMSWIEVDREFHSFMAGDMDHPKAKEIYTELEKLITRTKELGYVPNTKYVLQEMDEVEKERSLYCHSEKLAVAFGVMNSHGKCHKPITIFKNLRVCGDCHSWIKLVSIVVGKQIIARDSKRFHHFKDGLCSCNDYW</sequence>
<feature type="repeat" description="PPR" evidence="2">
    <location>
        <begin position="91"/>
        <end position="125"/>
    </location>
</feature>
<name>A0A8J5LJB7_ZINOF</name>
<dbReference type="PROSITE" id="PS51375">
    <property type="entry name" value="PPR"/>
    <property type="match status" value="4"/>
</dbReference>
<dbReference type="OrthoDB" id="185373at2759"/>
<dbReference type="AlphaFoldDB" id="A0A8J5LJB7"/>
<dbReference type="GO" id="GO:0008270">
    <property type="term" value="F:zinc ion binding"/>
    <property type="evidence" value="ECO:0007669"/>
    <property type="project" value="InterPro"/>
</dbReference>
<dbReference type="Pfam" id="PF20430">
    <property type="entry name" value="Eplus_motif"/>
    <property type="match status" value="1"/>
</dbReference>
<evidence type="ECO:0000313" key="4">
    <source>
        <dbReference type="EMBL" id="KAG6517578.1"/>
    </source>
</evidence>
<dbReference type="FunFam" id="1.25.40.10:FF:000351">
    <property type="entry name" value="Pentatricopeptide repeat-containing protein"/>
    <property type="match status" value="1"/>
</dbReference>